<gene>
    <name evidence="7" type="ORF">B0H66DRAFT_576210</name>
</gene>
<keyword evidence="8" id="KW-1185">Reference proteome</keyword>
<dbReference type="PANTHER" id="PTHR15375:SF26">
    <property type="entry name" value="PROTEIN CHIFFON"/>
    <property type="match status" value="1"/>
</dbReference>
<keyword evidence="2 4" id="KW-0863">Zinc-finger</keyword>
<dbReference type="PANTHER" id="PTHR15375">
    <property type="entry name" value="ACTIVATOR OF S-PHASE KINASE-RELATED"/>
    <property type="match status" value="1"/>
</dbReference>
<dbReference type="SMART" id="SM00586">
    <property type="entry name" value="ZnF_DBF"/>
    <property type="match status" value="1"/>
</dbReference>
<dbReference type="InterPro" id="IPR051590">
    <property type="entry name" value="Replication_Regulatory_Kinase"/>
</dbReference>
<dbReference type="Gene3D" id="6.10.250.3410">
    <property type="entry name" value="DBF zinc finger"/>
    <property type="match status" value="1"/>
</dbReference>
<feature type="compositionally biased region" description="Polar residues" evidence="5">
    <location>
        <begin position="516"/>
        <end position="526"/>
    </location>
</feature>
<dbReference type="InterPro" id="IPR013939">
    <property type="entry name" value="Regulatory_Dfp1/Him1"/>
</dbReference>
<dbReference type="InterPro" id="IPR038545">
    <property type="entry name" value="Znf_DBF_sf"/>
</dbReference>
<dbReference type="Pfam" id="PF00533">
    <property type="entry name" value="BRCT"/>
    <property type="match status" value="1"/>
</dbReference>
<feature type="compositionally biased region" description="Basic and acidic residues" evidence="5">
    <location>
        <begin position="527"/>
        <end position="536"/>
    </location>
</feature>
<evidence type="ECO:0000256" key="1">
    <source>
        <dbReference type="ARBA" id="ARBA00022723"/>
    </source>
</evidence>
<dbReference type="FunFam" id="6.10.250.3410:FF:000001">
    <property type="entry name" value="Protein DBF4 homolog A"/>
    <property type="match status" value="1"/>
</dbReference>
<dbReference type="Pfam" id="PF22437">
    <property type="entry name" value="DBF4_BRCT"/>
    <property type="match status" value="1"/>
</dbReference>
<dbReference type="InterPro" id="IPR006572">
    <property type="entry name" value="Znf_DBF"/>
</dbReference>
<reference evidence="7" key="2">
    <citation type="submission" date="2023-06" db="EMBL/GenBank/DDBJ databases">
        <authorList>
            <consortium name="Lawrence Berkeley National Laboratory"/>
            <person name="Haridas S."/>
            <person name="Hensen N."/>
            <person name="Bonometti L."/>
            <person name="Westerberg I."/>
            <person name="Brannstrom I.O."/>
            <person name="Guillou S."/>
            <person name="Cros-Aarteil S."/>
            <person name="Calhoun S."/>
            <person name="Kuo A."/>
            <person name="Mondo S."/>
            <person name="Pangilinan J."/>
            <person name="Riley R."/>
            <person name="Labutti K."/>
            <person name="Andreopoulos B."/>
            <person name="Lipzen A."/>
            <person name="Chen C."/>
            <person name="Yanf M."/>
            <person name="Daum C."/>
            <person name="Ng V."/>
            <person name="Clum A."/>
            <person name="Steindorff A."/>
            <person name="Ohm R."/>
            <person name="Martin F."/>
            <person name="Silar P."/>
            <person name="Natvig D."/>
            <person name="Lalanne C."/>
            <person name="Gautier V."/>
            <person name="Ament-Velasquez S.L."/>
            <person name="Kruys A."/>
            <person name="Hutchinson M.I."/>
            <person name="Powell A.J."/>
            <person name="Barry K."/>
            <person name="Miller A.N."/>
            <person name="Grigoriev I.V."/>
            <person name="Debuchy R."/>
            <person name="Gladieux P."/>
            <person name="Thoren M.H."/>
            <person name="Johannesson H."/>
        </authorList>
    </citation>
    <scope>NUCLEOTIDE SEQUENCE</scope>
    <source>
        <strain evidence="7">CBS 118394</strain>
    </source>
</reference>
<dbReference type="GO" id="GO:0010571">
    <property type="term" value="P:positive regulation of nuclear cell cycle DNA replication"/>
    <property type="evidence" value="ECO:0007669"/>
    <property type="project" value="TreeGrafter"/>
</dbReference>
<dbReference type="Pfam" id="PF08630">
    <property type="entry name" value="Dfp1_Him1_M"/>
    <property type="match status" value="1"/>
</dbReference>
<dbReference type="GO" id="GO:0043539">
    <property type="term" value="F:protein serine/threonine kinase activator activity"/>
    <property type="evidence" value="ECO:0007669"/>
    <property type="project" value="TreeGrafter"/>
</dbReference>
<dbReference type="EMBL" id="JAUEDM010000005">
    <property type="protein sequence ID" value="KAK3316236.1"/>
    <property type="molecule type" value="Genomic_DNA"/>
</dbReference>
<evidence type="ECO:0000313" key="8">
    <source>
        <dbReference type="Proteomes" id="UP001283341"/>
    </source>
</evidence>
<feature type="region of interest" description="Disordered" evidence="5">
    <location>
        <begin position="172"/>
        <end position="191"/>
    </location>
</feature>
<evidence type="ECO:0000256" key="2">
    <source>
        <dbReference type="ARBA" id="ARBA00022771"/>
    </source>
</evidence>
<evidence type="ECO:0000256" key="3">
    <source>
        <dbReference type="ARBA" id="ARBA00022833"/>
    </source>
</evidence>
<feature type="region of interest" description="Disordered" evidence="5">
    <location>
        <begin position="1"/>
        <end position="29"/>
    </location>
</feature>
<accession>A0AAE0I257</accession>
<evidence type="ECO:0000259" key="6">
    <source>
        <dbReference type="PROSITE" id="PS51265"/>
    </source>
</evidence>
<reference evidence="7" key="1">
    <citation type="journal article" date="2023" name="Mol. Phylogenet. Evol.">
        <title>Genome-scale phylogeny and comparative genomics of the fungal order Sordariales.</title>
        <authorList>
            <person name="Hensen N."/>
            <person name="Bonometti L."/>
            <person name="Westerberg I."/>
            <person name="Brannstrom I.O."/>
            <person name="Guillou S."/>
            <person name="Cros-Aarteil S."/>
            <person name="Calhoun S."/>
            <person name="Haridas S."/>
            <person name="Kuo A."/>
            <person name="Mondo S."/>
            <person name="Pangilinan J."/>
            <person name="Riley R."/>
            <person name="LaButti K."/>
            <person name="Andreopoulos B."/>
            <person name="Lipzen A."/>
            <person name="Chen C."/>
            <person name="Yan M."/>
            <person name="Daum C."/>
            <person name="Ng V."/>
            <person name="Clum A."/>
            <person name="Steindorff A."/>
            <person name="Ohm R.A."/>
            <person name="Martin F."/>
            <person name="Silar P."/>
            <person name="Natvig D.O."/>
            <person name="Lalanne C."/>
            <person name="Gautier V."/>
            <person name="Ament-Velasquez S.L."/>
            <person name="Kruys A."/>
            <person name="Hutchinson M.I."/>
            <person name="Powell A.J."/>
            <person name="Barry K."/>
            <person name="Miller A.N."/>
            <person name="Grigoriev I.V."/>
            <person name="Debuchy R."/>
            <person name="Gladieux P."/>
            <person name="Hiltunen Thoren M."/>
            <person name="Johannesson H."/>
        </authorList>
    </citation>
    <scope>NUCLEOTIDE SEQUENCE</scope>
    <source>
        <strain evidence="7">CBS 118394</strain>
    </source>
</reference>
<evidence type="ECO:0000256" key="4">
    <source>
        <dbReference type="PROSITE-ProRule" id="PRU00600"/>
    </source>
</evidence>
<dbReference type="AlphaFoldDB" id="A0AAE0I257"/>
<dbReference type="GO" id="GO:0031431">
    <property type="term" value="C:Dbf4-dependent protein kinase complex"/>
    <property type="evidence" value="ECO:0007669"/>
    <property type="project" value="TreeGrafter"/>
</dbReference>
<proteinExistence type="predicted"/>
<keyword evidence="1" id="KW-0479">Metal-binding</keyword>
<feature type="domain" description="DBF4-type" evidence="6">
    <location>
        <begin position="584"/>
        <end position="633"/>
    </location>
</feature>
<dbReference type="Gene3D" id="3.40.50.10190">
    <property type="entry name" value="BRCT domain"/>
    <property type="match status" value="2"/>
</dbReference>
<protein>
    <submittedName>
        <fullName evidence="7">Dfp1/Him1, central region-domain-containing protein</fullName>
    </submittedName>
</protein>
<dbReference type="Proteomes" id="UP001283341">
    <property type="component" value="Unassembled WGS sequence"/>
</dbReference>
<evidence type="ECO:0000313" key="7">
    <source>
        <dbReference type="EMBL" id="KAK3316236.1"/>
    </source>
</evidence>
<keyword evidence="3" id="KW-0862">Zinc</keyword>
<dbReference type="GO" id="GO:1901987">
    <property type="term" value="P:regulation of cell cycle phase transition"/>
    <property type="evidence" value="ECO:0007669"/>
    <property type="project" value="TreeGrafter"/>
</dbReference>
<dbReference type="SUPFAM" id="SSF52113">
    <property type="entry name" value="BRCT domain"/>
    <property type="match status" value="1"/>
</dbReference>
<evidence type="ECO:0000256" key="5">
    <source>
        <dbReference type="SAM" id="MobiDB-lite"/>
    </source>
</evidence>
<dbReference type="InterPro" id="IPR001357">
    <property type="entry name" value="BRCT_dom"/>
</dbReference>
<feature type="region of interest" description="Disordered" evidence="5">
    <location>
        <begin position="511"/>
        <end position="537"/>
    </location>
</feature>
<organism evidence="7 8">
    <name type="scientific">Apodospora peruviana</name>
    <dbReference type="NCBI Taxonomy" id="516989"/>
    <lineage>
        <taxon>Eukaryota</taxon>
        <taxon>Fungi</taxon>
        <taxon>Dikarya</taxon>
        <taxon>Ascomycota</taxon>
        <taxon>Pezizomycotina</taxon>
        <taxon>Sordariomycetes</taxon>
        <taxon>Sordariomycetidae</taxon>
        <taxon>Sordariales</taxon>
        <taxon>Lasiosphaeriaceae</taxon>
        <taxon>Apodospora</taxon>
    </lineage>
</organism>
<dbReference type="InterPro" id="IPR036420">
    <property type="entry name" value="BRCT_dom_sf"/>
</dbReference>
<feature type="region of interest" description="Disordered" evidence="5">
    <location>
        <begin position="42"/>
        <end position="72"/>
    </location>
</feature>
<sequence length="643" mass="72133">MSTSRRLPLSSNPNVANSPLRGASALQGAKKLRSHVEMLREESYGQPPPAKRQMVDHGIPRPIASPTRQRATRTIVHRDASRAAAGAHERSAQNAAYKPSEKDIDNIKQWQAQTRSRFPNHVFFFENIPDEQRSRLTKQLTQLGARTEQFFSINITHIVTTRPIPAEKSMSRDTASCAESHVASEQPKTIDPSLLNRNSDLLAGTSSVRRKLIFDTSSSRRIPIQASQEDAIKRPKVRSTDVLHRARDMGKKIWSLEKLQKILDMLLEQDPYKSAVMGHGRGTTHAKESQQSNLLQLLQNERVNGPSDRDPTVLTKEITYFKGPYIYVYDIEEKTKPIMVREYARVADKKDGDWPQFRVASQGRCPFVEDYEIPEKDNRAQSRTKTRVVKEAAEAAAPKLQPPEAPASKAVAGKRTLTEMEDGNNRGTTVVRATESFDRTKVSNIPSLDFRSQNAFMSHAKAGRFLAGEPVASGVQPNSVTSAIRSQMISSTTGALGAKAGTSKEIHGLQRKVLQKASTPAVSQDLSSRRMAEMSHDSNTFIRSASVSRATHRKLDVVEEDETVKQKEKLRRTVSAPQAKPKVRDPKPGYCENCQDKFDDFDDHIVSRKHRRFADNDANWTELDALLGHLERLPRPTYHDGEW</sequence>
<dbReference type="GO" id="GO:0003676">
    <property type="term" value="F:nucleic acid binding"/>
    <property type="evidence" value="ECO:0007669"/>
    <property type="project" value="InterPro"/>
</dbReference>
<dbReference type="PROSITE" id="PS51265">
    <property type="entry name" value="ZF_DBF4"/>
    <property type="match status" value="1"/>
</dbReference>
<dbReference type="Pfam" id="PF07535">
    <property type="entry name" value="zf-DBF"/>
    <property type="match status" value="1"/>
</dbReference>
<dbReference type="GO" id="GO:0008270">
    <property type="term" value="F:zinc ion binding"/>
    <property type="evidence" value="ECO:0007669"/>
    <property type="project" value="UniProtKB-KW"/>
</dbReference>
<dbReference type="InterPro" id="IPR055116">
    <property type="entry name" value="DBF4_BRCT"/>
</dbReference>
<name>A0AAE0I257_9PEZI</name>
<comment type="caution">
    <text evidence="7">The sequence shown here is derived from an EMBL/GenBank/DDBJ whole genome shotgun (WGS) entry which is preliminary data.</text>
</comment>
<feature type="compositionally biased region" description="Polar residues" evidence="5">
    <location>
        <begin position="1"/>
        <end position="17"/>
    </location>
</feature>